<feature type="compositionally biased region" description="Polar residues" evidence="1">
    <location>
        <begin position="1"/>
        <end position="17"/>
    </location>
</feature>
<evidence type="ECO:0000256" key="1">
    <source>
        <dbReference type="SAM" id="MobiDB-lite"/>
    </source>
</evidence>
<dbReference type="EMBL" id="CAJOBP010004399">
    <property type="protein sequence ID" value="CAF4439088.1"/>
    <property type="molecule type" value="Genomic_DNA"/>
</dbReference>
<proteinExistence type="predicted"/>
<evidence type="ECO:0000313" key="2">
    <source>
        <dbReference type="EMBL" id="CAF4439088.1"/>
    </source>
</evidence>
<sequence length="173" mass="18857">MFRQGTSNPHNQATATPEVNFEGDFTIKQNGDNKSFGFGTHVAAANPLTPPGTPNIDIFSNFSITENKKAGMLNISGKLTGDNFPSTEAFISDPSGQNVFIGVGQIGAGVDKDWGPFTQLPFENQRPITDFNFSITTDKKGNFTGVKQGDKTFSIGDWNKQFTDKPTQKEEKK</sequence>
<name>A0A820RH91_9BILA</name>
<dbReference type="AlphaFoldDB" id="A0A820RH91"/>
<organism evidence="2 3">
    <name type="scientific">Rotaria socialis</name>
    <dbReference type="NCBI Taxonomy" id="392032"/>
    <lineage>
        <taxon>Eukaryota</taxon>
        <taxon>Metazoa</taxon>
        <taxon>Spiralia</taxon>
        <taxon>Gnathifera</taxon>
        <taxon>Rotifera</taxon>
        <taxon>Eurotatoria</taxon>
        <taxon>Bdelloidea</taxon>
        <taxon>Philodinida</taxon>
        <taxon>Philodinidae</taxon>
        <taxon>Rotaria</taxon>
    </lineage>
</organism>
<accession>A0A820RH91</accession>
<evidence type="ECO:0000313" key="3">
    <source>
        <dbReference type="Proteomes" id="UP000663873"/>
    </source>
</evidence>
<dbReference type="Proteomes" id="UP000663873">
    <property type="component" value="Unassembled WGS sequence"/>
</dbReference>
<gene>
    <name evidence="2" type="ORF">UJA718_LOCUS21947</name>
</gene>
<comment type="caution">
    <text evidence="2">The sequence shown here is derived from an EMBL/GenBank/DDBJ whole genome shotgun (WGS) entry which is preliminary data.</text>
</comment>
<keyword evidence="3" id="KW-1185">Reference proteome</keyword>
<feature type="region of interest" description="Disordered" evidence="1">
    <location>
        <begin position="1"/>
        <end position="20"/>
    </location>
</feature>
<reference evidence="2" key="1">
    <citation type="submission" date="2021-02" db="EMBL/GenBank/DDBJ databases">
        <authorList>
            <person name="Nowell W R."/>
        </authorList>
    </citation>
    <scope>NUCLEOTIDE SEQUENCE</scope>
</reference>
<protein>
    <submittedName>
        <fullName evidence="2">Uncharacterized protein</fullName>
    </submittedName>
</protein>